<evidence type="ECO:0000256" key="6">
    <source>
        <dbReference type="ARBA" id="ARBA00038999"/>
    </source>
</evidence>
<dbReference type="SMART" id="SM00220">
    <property type="entry name" value="S_TKc"/>
    <property type="match status" value="1"/>
</dbReference>
<comment type="caution">
    <text evidence="11">The sequence shown here is derived from an EMBL/GenBank/DDBJ whole genome shotgun (WGS) entry which is preliminary data.</text>
</comment>
<evidence type="ECO:0000256" key="4">
    <source>
        <dbReference type="ARBA" id="ARBA00022840"/>
    </source>
</evidence>
<keyword evidence="12" id="KW-1185">Reference proteome</keyword>
<dbReference type="PROSITE" id="PS00108">
    <property type="entry name" value="PROTEIN_KINASE_ST"/>
    <property type="match status" value="1"/>
</dbReference>
<dbReference type="PANTHER" id="PTHR48013:SF9">
    <property type="entry name" value="DUAL SPECIFICITY MITOGEN-ACTIVATED PROTEIN KINASE KINASE 5"/>
    <property type="match status" value="1"/>
</dbReference>
<dbReference type="InterPro" id="IPR008271">
    <property type="entry name" value="Ser/Thr_kinase_AS"/>
</dbReference>
<evidence type="ECO:0000256" key="9">
    <source>
        <dbReference type="ARBA" id="ARBA00051693"/>
    </source>
</evidence>
<keyword evidence="4" id="KW-0067">ATP-binding</keyword>
<sequence length="399" mass="45411">MSAKDDDNGCLSKFCFFKNTKKGSEYENLELDGFMSYMHRKEPSSNPALRGDLSLVSNAKGADGRQGNKIKAEISREERVTNLHVIEDIYYSTVNRSEGGVWKSYDPSAFKPIKLNMAKGSCSQIHLVQHIASGYLGVMKVIPANREFNAKAELNVLAECTDSPFILQLIDAFSLERTSFIFLEYAPFRSLDDLTQIADGIGSEKCMLFALEILLAIQHLHGRRILHRDIKPENVFLLISGHVKLGDFSSSTYLDPKTNKARGLCCTYMTRPPEVWNYEYYSYPVDVWAFGISIYNIITNTWPIVHASQERQIAHVNRADIFFSNLFSADAADLITRAVQTKPENRWTISDLISHKYFHTLRDPFPAPYSPSELMEMYSINHTMLEELTFIQDMVARLP</sequence>
<evidence type="ECO:0000256" key="3">
    <source>
        <dbReference type="ARBA" id="ARBA00022777"/>
    </source>
</evidence>
<name>A0AAE0ZIY4_9GAST</name>
<dbReference type="PANTHER" id="PTHR48013">
    <property type="entry name" value="DUAL SPECIFICITY MITOGEN-ACTIVATED PROTEIN KINASE KINASE 5-RELATED"/>
    <property type="match status" value="1"/>
</dbReference>
<proteinExistence type="inferred from homology"/>
<dbReference type="GO" id="GO:0004708">
    <property type="term" value="F:MAP kinase kinase activity"/>
    <property type="evidence" value="ECO:0007669"/>
    <property type="project" value="UniProtKB-EC"/>
</dbReference>
<reference evidence="11" key="1">
    <citation type="journal article" date="2023" name="G3 (Bethesda)">
        <title>A reference genome for the long-term kleptoplast-retaining sea slug Elysia crispata morphotype clarki.</title>
        <authorList>
            <person name="Eastman K.E."/>
            <person name="Pendleton A.L."/>
            <person name="Shaikh M.A."/>
            <person name="Suttiyut T."/>
            <person name="Ogas R."/>
            <person name="Tomko P."/>
            <person name="Gavelis G."/>
            <person name="Widhalm J.R."/>
            <person name="Wisecaver J.H."/>
        </authorList>
    </citation>
    <scope>NUCLEOTIDE SEQUENCE</scope>
    <source>
        <strain evidence="11">ECLA1</strain>
    </source>
</reference>
<dbReference type="GO" id="GO:0005524">
    <property type="term" value="F:ATP binding"/>
    <property type="evidence" value="ECO:0007669"/>
    <property type="project" value="UniProtKB-KW"/>
</dbReference>
<evidence type="ECO:0000256" key="1">
    <source>
        <dbReference type="ARBA" id="ARBA00022679"/>
    </source>
</evidence>
<dbReference type="Proteomes" id="UP001283361">
    <property type="component" value="Unassembled WGS sequence"/>
</dbReference>
<dbReference type="InterPro" id="IPR000719">
    <property type="entry name" value="Prot_kinase_dom"/>
</dbReference>
<gene>
    <name evidence="11" type="ORF">RRG08_046881</name>
</gene>
<evidence type="ECO:0000259" key="10">
    <source>
        <dbReference type="PROSITE" id="PS50011"/>
    </source>
</evidence>
<comment type="similarity">
    <text evidence="5">Belongs to the protein kinase superfamily. STE Ser/Thr protein kinase family. MAP kinase kinase subfamily.</text>
</comment>
<feature type="domain" description="Protein kinase" evidence="10">
    <location>
        <begin position="111"/>
        <end position="358"/>
    </location>
</feature>
<evidence type="ECO:0000313" key="12">
    <source>
        <dbReference type="Proteomes" id="UP001283361"/>
    </source>
</evidence>
<comment type="catalytic activity">
    <reaction evidence="8">
        <text>L-threonyl-[protein] + ATP = O-phospho-L-threonyl-[protein] + ADP + H(+)</text>
        <dbReference type="Rhea" id="RHEA:46608"/>
        <dbReference type="Rhea" id="RHEA-COMP:11060"/>
        <dbReference type="Rhea" id="RHEA-COMP:11605"/>
        <dbReference type="ChEBI" id="CHEBI:15378"/>
        <dbReference type="ChEBI" id="CHEBI:30013"/>
        <dbReference type="ChEBI" id="CHEBI:30616"/>
        <dbReference type="ChEBI" id="CHEBI:61977"/>
        <dbReference type="ChEBI" id="CHEBI:456216"/>
        <dbReference type="EC" id="2.7.12.2"/>
    </reaction>
</comment>
<dbReference type="Gene3D" id="1.10.510.10">
    <property type="entry name" value="Transferase(Phosphotransferase) domain 1"/>
    <property type="match status" value="1"/>
</dbReference>
<accession>A0AAE0ZIY4</accession>
<dbReference type="SUPFAM" id="SSF56112">
    <property type="entry name" value="Protein kinase-like (PK-like)"/>
    <property type="match status" value="1"/>
</dbReference>
<evidence type="ECO:0000313" key="11">
    <source>
        <dbReference type="EMBL" id="KAK3769776.1"/>
    </source>
</evidence>
<evidence type="ECO:0000256" key="7">
    <source>
        <dbReference type="ARBA" id="ARBA00049014"/>
    </source>
</evidence>
<dbReference type="Pfam" id="PF00069">
    <property type="entry name" value="Pkinase"/>
    <property type="match status" value="1"/>
</dbReference>
<dbReference type="PROSITE" id="PS50011">
    <property type="entry name" value="PROTEIN_KINASE_DOM"/>
    <property type="match status" value="1"/>
</dbReference>
<dbReference type="EC" id="2.7.12.2" evidence="6"/>
<evidence type="ECO:0000256" key="8">
    <source>
        <dbReference type="ARBA" id="ARBA00049299"/>
    </source>
</evidence>
<evidence type="ECO:0000256" key="5">
    <source>
        <dbReference type="ARBA" id="ARBA00038035"/>
    </source>
</evidence>
<dbReference type="InterPro" id="IPR011009">
    <property type="entry name" value="Kinase-like_dom_sf"/>
</dbReference>
<organism evidence="11 12">
    <name type="scientific">Elysia crispata</name>
    <name type="common">lettuce slug</name>
    <dbReference type="NCBI Taxonomy" id="231223"/>
    <lineage>
        <taxon>Eukaryota</taxon>
        <taxon>Metazoa</taxon>
        <taxon>Spiralia</taxon>
        <taxon>Lophotrochozoa</taxon>
        <taxon>Mollusca</taxon>
        <taxon>Gastropoda</taxon>
        <taxon>Heterobranchia</taxon>
        <taxon>Euthyneura</taxon>
        <taxon>Panpulmonata</taxon>
        <taxon>Sacoglossa</taxon>
        <taxon>Placobranchoidea</taxon>
        <taxon>Plakobranchidae</taxon>
        <taxon>Elysia</taxon>
    </lineage>
</organism>
<comment type="catalytic activity">
    <reaction evidence="7">
        <text>L-seryl-[protein] + ATP = O-phospho-L-seryl-[protein] + ADP + H(+)</text>
        <dbReference type="Rhea" id="RHEA:17989"/>
        <dbReference type="Rhea" id="RHEA-COMP:9863"/>
        <dbReference type="Rhea" id="RHEA-COMP:11604"/>
        <dbReference type="ChEBI" id="CHEBI:15378"/>
        <dbReference type="ChEBI" id="CHEBI:29999"/>
        <dbReference type="ChEBI" id="CHEBI:30616"/>
        <dbReference type="ChEBI" id="CHEBI:83421"/>
        <dbReference type="ChEBI" id="CHEBI:456216"/>
        <dbReference type="EC" id="2.7.12.2"/>
    </reaction>
</comment>
<keyword evidence="1" id="KW-0808">Transferase</keyword>
<keyword evidence="3" id="KW-0418">Kinase</keyword>
<protein>
    <recommendedName>
        <fullName evidence="6">mitogen-activated protein kinase kinase</fullName>
        <ecNumber evidence="6">2.7.12.2</ecNumber>
    </recommendedName>
</protein>
<dbReference type="AlphaFoldDB" id="A0AAE0ZIY4"/>
<evidence type="ECO:0000256" key="2">
    <source>
        <dbReference type="ARBA" id="ARBA00022741"/>
    </source>
</evidence>
<dbReference type="EMBL" id="JAWDGP010003890">
    <property type="protein sequence ID" value="KAK3769776.1"/>
    <property type="molecule type" value="Genomic_DNA"/>
</dbReference>
<keyword evidence="2" id="KW-0547">Nucleotide-binding</keyword>
<comment type="catalytic activity">
    <reaction evidence="9">
        <text>L-tyrosyl-[protein] + ATP = O-phospho-L-tyrosyl-[protein] + ADP + H(+)</text>
        <dbReference type="Rhea" id="RHEA:10596"/>
        <dbReference type="Rhea" id="RHEA-COMP:10136"/>
        <dbReference type="Rhea" id="RHEA-COMP:20101"/>
        <dbReference type="ChEBI" id="CHEBI:15378"/>
        <dbReference type="ChEBI" id="CHEBI:30616"/>
        <dbReference type="ChEBI" id="CHEBI:46858"/>
        <dbReference type="ChEBI" id="CHEBI:61978"/>
        <dbReference type="ChEBI" id="CHEBI:456216"/>
        <dbReference type="EC" id="2.7.12.2"/>
    </reaction>
</comment>